<dbReference type="EMBL" id="AUBJ02000001">
    <property type="protein sequence ID" value="MCP2331281.1"/>
    <property type="molecule type" value="Genomic_DNA"/>
</dbReference>
<reference evidence="1 2" key="2">
    <citation type="submission" date="2022-06" db="EMBL/GenBank/DDBJ databases">
        <title>Genomic Encyclopedia of Type Strains, Phase I: the one thousand microbial genomes (KMG-I) project.</title>
        <authorList>
            <person name="Kyrpides N."/>
        </authorList>
    </citation>
    <scope>NUCLEOTIDE SEQUENCE [LARGE SCALE GENOMIC DNA]</scope>
    <source>
        <strain evidence="1 2">DSM 43889</strain>
    </source>
</reference>
<evidence type="ECO:0000313" key="2">
    <source>
        <dbReference type="Proteomes" id="UP000791080"/>
    </source>
</evidence>
<protein>
    <submittedName>
        <fullName evidence="1">Uncharacterized protein</fullName>
    </submittedName>
</protein>
<keyword evidence="2" id="KW-1185">Reference proteome</keyword>
<name>A0ABT1JFM0_ACTCY</name>
<comment type="caution">
    <text evidence="1">The sequence shown here is derived from an EMBL/GenBank/DDBJ whole genome shotgun (WGS) entry which is preliminary data.</text>
</comment>
<dbReference type="RefSeq" id="WP_155886182.1">
    <property type="nucleotide sequence ID" value="NZ_AUBJ02000001.1"/>
</dbReference>
<dbReference type="Proteomes" id="UP000791080">
    <property type="component" value="Unassembled WGS sequence"/>
</dbReference>
<evidence type="ECO:0000313" key="1">
    <source>
        <dbReference type="EMBL" id="MCP2331281.1"/>
    </source>
</evidence>
<gene>
    <name evidence="1" type="ORF">G443_001551</name>
</gene>
<sequence>MVKEAPIASFMAYIEHGCLILQDVASDGDISDWDPNEANWHQDESSIIFSVMPSVVNPVSCEVWRSTPPTILPLTLFETELPCPHGMLVVHDPNEHVKVAFYEENKVTHCSVRVDDAQNASYVQIIITRKT</sequence>
<organism evidence="1 2">
    <name type="scientific">Actinoalloteichus caeruleus DSM 43889</name>
    <dbReference type="NCBI Taxonomy" id="1120930"/>
    <lineage>
        <taxon>Bacteria</taxon>
        <taxon>Bacillati</taxon>
        <taxon>Actinomycetota</taxon>
        <taxon>Actinomycetes</taxon>
        <taxon>Pseudonocardiales</taxon>
        <taxon>Pseudonocardiaceae</taxon>
        <taxon>Actinoalloteichus</taxon>
        <taxon>Actinoalloteichus cyanogriseus</taxon>
    </lineage>
</organism>
<proteinExistence type="predicted"/>
<reference evidence="1 2" key="1">
    <citation type="submission" date="2013-07" db="EMBL/GenBank/DDBJ databases">
        <authorList>
            <consortium name="DOE Joint Genome Institute"/>
            <person name="Reeve W."/>
            <person name="Huntemann M."/>
            <person name="Han J."/>
            <person name="Chen A."/>
            <person name="Kyrpides N."/>
            <person name="Mavromatis K."/>
            <person name="Markowitz V."/>
            <person name="Palaniappan K."/>
            <person name="Ivanova N."/>
            <person name="Schaumberg A."/>
            <person name="Pati A."/>
            <person name="Liolios K."/>
            <person name="Nordberg H.P."/>
            <person name="Cantor M.N."/>
            <person name="Hua S.X."/>
            <person name="Woyke T."/>
        </authorList>
    </citation>
    <scope>NUCLEOTIDE SEQUENCE [LARGE SCALE GENOMIC DNA]</scope>
    <source>
        <strain evidence="1 2">DSM 43889</strain>
    </source>
</reference>
<accession>A0ABT1JFM0</accession>